<protein>
    <recommendedName>
        <fullName evidence="4">Lactococcin 972 family bacteriocin</fullName>
    </recommendedName>
</protein>
<evidence type="ECO:0008006" key="4">
    <source>
        <dbReference type="Google" id="ProtNLM"/>
    </source>
</evidence>
<dbReference type="RefSeq" id="WP_003649370.1">
    <property type="nucleotide sequence ID" value="NZ_MKXG01000017.1"/>
</dbReference>
<comment type="caution">
    <text evidence="2">The sequence shown here is derived from an EMBL/GenBank/DDBJ whole genome shotgun (WGS) entry which is preliminary data.</text>
</comment>
<dbReference type="Proteomes" id="UP000231914">
    <property type="component" value="Unassembled WGS sequence"/>
</dbReference>
<reference evidence="2 3" key="1">
    <citation type="submission" date="2016-10" db="EMBL/GenBank/DDBJ databases">
        <title>WGS of isloates from the oral cavity of healthy individuals.</title>
        <authorList>
            <person name="Sharma S."/>
            <person name="Pal V.K."/>
            <person name="Patil P.B."/>
            <person name="Korpole S."/>
            <person name="Grover V."/>
        </authorList>
    </citation>
    <scope>NUCLEOTIDE SEQUENCE [LARGE SCALE GENOMIC DNA]</scope>
    <source>
        <strain evidence="2 3">DISK12</strain>
    </source>
</reference>
<evidence type="ECO:0000313" key="2">
    <source>
        <dbReference type="EMBL" id="PJZ17371.1"/>
    </source>
</evidence>
<dbReference type="EMBL" id="MKXG01000017">
    <property type="protein sequence ID" value="PJZ17371.1"/>
    <property type="molecule type" value="Genomic_DNA"/>
</dbReference>
<evidence type="ECO:0000313" key="3">
    <source>
        <dbReference type="Proteomes" id="UP000231914"/>
    </source>
</evidence>
<name>A0A2M9WPL3_9LACO</name>
<sequence length="126" mass="14289">MSVKKLLLAMLLSCSVGVTYVNNTAKAQVVSQKNEVSVQVYGPSKNGPLYKYVSNVYRYSAWQGGDNWNLANTTPGKVYYNDGKYNGYLYRKGTWMEHNYRTNKTRWVSVYGGNVRLVAYGLATNY</sequence>
<dbReference type="AlphaFoldDB" id="A0A2M9WPL3"/>
<evidence type="ECO:0000256" key="1">
    <source>
        <dbReference type="SAM" id="SignalP"/>
    </source>
</evidence>
<proteinExistence type="predicted"/>
<organism evidence="2 3">
    <name type="scientific">Lactobacillus crispatus</name>
    <dbReference type="NCBI Taxonomy" id="47770"/>
    <lineage>
        <taxon>Bacteria</taxon>
        <taxon>Bacillati</taxon>
        <taxon>Bacillota</taxon>
        <taxon>Bacilli</taxon>
        <taxon>Lactobacillales</taxon>
        <taxon>Lactobacillaceae</taxon>
        <taxon>Lactobacillus</taxon>
    </lineage>
</organism>
<gene>
    <name evidence="2" type="ORF">BHU41_11190</name>
</gene>
<feature type="chain" id="PRO_5039456118" description="Lactococcin 972 family bacteriocin" evidence="1">
    <location>
        <begin position="21"/>
        <end position="126"/>
    </location>
</feature>
<feature type="signal peptide" evidence="1">
    <location>
        <begin position="1"/>
        <end position="20"/>
    </location>
</feature>
<keyword evidence="1" id="KW-0732">Signal</keyword>
<accession>A0A2M9WPL3</accession>
<dbReference type="GeneID" id="48924412"/>